<organism evidence="1 2">
    <name type="scientific">Methanococcoides methylutens</name>
    <dbReference type="NCBI Taxonomy" id="2226"/>
    <lineage>
        <taxon>Archaea</taxon>
        <taxon>Methanobacteriati</taxon>
        <taxon>Methanobacteriota</taxon>
        <taxon>Stenosarchaea group</taxon>
        <taxon>Methanomicrobia</taxon>
        <taxon>Methanosarcinales</taxon>
        <taxon>Methanosarcinaceae</taxon>
        <taxon>Methanococcoides</taxon>
    </lineage>
</organism>
<name>A0A099T347_METMT</name>
<dbReference type="Proteomes" id="UP000029859">
    <property type="component" value="Unassembled WGS sequence"/>
</dbReference>
<proteinExistence type="predicted"/>
<dbReference type="EMBL" id="JRHO01000013">
    <property type="protein sequence ID" value="KGK98611.1"/>
    <property type="molecule type" value="Genomic_DNA"/>
</dbReference>
<protein>
    <submittedName>
        <fullName evidence="1">Uncharacterized protein</fullName>
    </submittedName>
</protein>
<keyword evidence="2" id="KW-1185">Reference proteome</keyword>
<evidence type="ECO:0000313" key="2">
    <source>
        <dbReference type="Proteomes" id="UP000029859"/>
    </source>
</evidence>
<dbReference type="OrthoDB" id="2216at2157"/>
<evidence type="ECO:0000313" key="1">
    <source>
        <dbReference type="EMBL" id="KGK98611.1"/>
    </source>
</evidence>
<gene>
    <name evidence="1" type="ORF">LI82_07005</name>
</gene>
<comment type="caution">
    <text evidence="1">The sequence shown here is derived from an EMBL/GenBank/DDBJ whole genome shotgun (WGS) entry which is preliminary data.</text>
</comment>
<dbReference type="RefSeq" id="WP_048194389.1">
    <property type="nucleotide sequence ID" value="NZ_CAAGSM010000009.1"/>
</dbReference>
<dbReference type="AlphaFoldDB" id="A0A099T347"/>
<accession>A0A099T347</accession>
<sequence>MMNGKVEYRKKNSSWGTVLLLKARELAQYLVGKRKTIDFSKPVYVVERDDSDDMRKKILAMPYDEWKKMGFSKGTLHYMKQNAEADKPFSLNAHVKERLESWGECC</sequence>
<reference evidence="1 2" key="1">
    <citation type="submission" date="2014-09" db="EMBL/GenBank/DDBJ databases">
        <title>Draft genome sequence of an obligately methylotrophic methanogen, Methanococcoides methylutens, isolated from marine sediment.</title>
        <authorList>
            <person name="Guan Y."/>
            <person name="Ngugi D.K."/>
            <person name="Blom J."/>
            <person name="Ali S."/>
            <person name="Ferry J.G."/>
            <person name="Stingl U."/>
        </authorList>
    </citation>
    <scope>NUCLEOTIDE SEQUENCE [LARGE SCALE GENOMIC DNA]</scope>
    <source>
        <strain evidence="1 2">DSM 2657</strain>
    </source>
</reference>